<evidence type="ECO:0000256" key="1">
    <source>
        <dbReference type="ARBA" id="ARBA00004651"/>
    </source>
</evidence>
<keyword evidence="4 7" id="KW-0812">Transmembrane</keyword>
<dbReference type="PANTHER" id="PTHR33884:SF4">
    <property type="entry name" value="UPF0410 PROTEIN YEAQ"/>
    <property type="match status" value="1"/>
</dbReference>
<evidence type="ECO:0000313" key="9">
    <source>
        <dbReference type="EMBL" id="QDU78969.1"/>
    </source>
</evidence>
<sequence length="83" mass="8832">MGILSWILFGLIAGVLAKWIMPGNDPGGCIVTIILGVVGAFVGGYIGTFLGMGTVDGWDIRSFFLAVIGAIVLLAIYRFIKKR</sequence>
<feature type="domain" description="Major facilitator superfamily (MFS) profile" evidence="8">
    <location>
        <begin position="1"/>
        <end position="83"/>
    </location>
</feature>
<evidence type="ECO:0000256" key="2">
    <source>
        <dbReference type="ARBA" id="ARBA00011006"/>
    </source>
</evidence>
<feature type="transmembrane region" description="Helical" evidence="7">
    <location>
        <begin position="62"/>
        <end position="80"/>
    </location>
</feature>
<evidence type="ECO:0000256" key="3">
    <source>
        <dbReference type="ARBA" id="ARBA00022475"/>
    </source>
</evidence>
<dbReference type="Proteomes" id="UP000317178">
    <property type="component" value="Chromosome"/>
</dbReference>
<dbReference type="Pfam" id="PF04226">
    <property type="entry name" value="Transgly_assoc"/>
    <property type="match status" value="1"/>
</dbReference>
<evidence type="ECO:0000313" key="10">
    <source>
        <dbReference type="Proteomes" id="UP000317178"/>
    </source>
</evidence>
<reference evidence="9 10" key="1">
    <citation type="submission" date="2019-02" db="EMBL/GenBank/DDBJ databases">
        <title>Deep-cultivation of Planctomycetes and their phenomic and genomic characterization uncovers novel biology.</title>
        <authorList>
            <person name="Wiegand S."/>
            <person name="Jogler M."/>
            <person name="Boedeker C."/>
            <person name="Pinto D."/>
            <person name="Vollmers J."/>
            <person name="Rivas-Marin E."/>
            <person name="Kohn T."/>
            <person name="Peeters S.H."/>
            <person name="Heuer A."/>
            <person name="Rast P."/>
            <person name="Oberbeckmann S."/>
            <person name="Bunk B."/>
            <person name="Jeske O."/>
            <person name="Meyerdierks A."/>
            <person name="Storesund J.E."/>
            <person name="Kallscheuer N."/>
            <person name="Luecker S."/>
            <person name="Lage O.M."/>
            <person name="Pohl T."/>
            <person name="Merkel B.J."/>
            <person name="Hornburger P."/>
            <person name="Mueller R.-W."/>
            <person name="Bruemmer F."/>
            <person name="Labrenz M."/>
            <person name="Spormann A.M."/>
            <person name="Op den Camp H."/>
            <person name="Overmann J."/>
            <person name="Amann R."/>
            <person name="Jetten M.S.M."/>
            <person name="Mascher T."/>
            <person name="Medema M.H."/>
            <person name="Devos D.P."/>
            <person name="Kaster A.-K."/>
            <person name="Ovreas L."/>
            <person name="Rohde M."/>
            <person name="Galperin M.Y."/>
            <person name="Jogler C."/>
        </authorList>
    </citation>
    <scope>NUCLEOTIDE SEQUENCE [LARGE SCALE GENOMIC DNA]</scope>
    <source>
        <strain evidence="9 10">Pla110</strain>
    </source>
</reference>
<dbReference type="InterPro" id="IPR007341">
    <property type="entry name" value="Transgly_assoc"/>
</dbReference>
<keyword evidence="3" id="KW-1003">Cell membrane</keyword>
<dbReference type="RefSeq" id="WP_144993159.1">
    <property type="nucleotide sequence ID" value="NZ_CP036281.1"/>
</dbReference>
<dbReference type="KEGG" id="plon:Pla110_06730"/>
<comment type="subcellular location">
    <subcellularLocation>
        <location evidence="1">Cell membrane</location>
        <topology evidence="1">Multi-pass membrane protein</topology>
    </subcellularLocation>
</comment>
<dbReference type="PROSITE" id="PS50850">
    <property type="entry name" value="MFS"/>
    <property type="match status" value="1"/>
</dbReference>
<dbReference type="GO" id="GO:0005886">
    <property type="term" value="C:plasma membrane"/>
    <property type="evidence" value="ECO:0007669"/>
    <property type="project" value="UniProtKB-SubCell"/>
</dbReference>
<feature type="transmembrane region" description="Helical" evidence="7">
    <location>
        <begin position="27"/>
        <end position="50"/>
    </location>
</feature>
<dbReference type="AlphaFoldDB" id="A0A518CIA8"/>
<evidence type="ECO:0000256" key="5">
    <source>
        <dbReference type="ARBA" id="ARBA00022989"/>
    </source>
</evidence>
<gene>
    <name evidence="9" type="ORF">Pla110_06730</name>
</gene>
<dbReference type="PANTHER" id="PTHR33884">
    <property type="entry name" value="UPF0410 PROTEIN YMGE"/>
    <property type="match status" value="1"/>
</dbReference>
<accession>A0A518CIA8</accession>
<name>A0A518CIA8_9PLAN</name>
<evidence type="ECO:0000256" key="4">
    <source>
        <dbReference type="ARBA" id="ARBA00022692"/>
    </source>
</evidence>
<proteinExistence type="inferred from homology"/>
<dbReference type="InterPro" id="IPR020846">
    <property type="entry name" value="MFS_dom"/>
</dbReference>
<dbReference type="OrthoDB" id="290170at2"/>
<dbReference type="EMBL" id="CP036281">
    <property type="protein sequence ID" value="QDU78969.1"/>
    <property type="molecule type" value="Genomic_DNA"/>
</dbReference>
<dbReference type="GO" id="GO:0022857">
    <property type="term" value="F:transmembrane transporter activity"/>
    <property type="evidence" value="ECO:0007669"/>
    <property type="project" value="InterPro"/>
</dbReference>
<keyword evidence="5 7" id="KW-1133">Transmembrane helix</keyword>
<keyword evidence="6 7" id="KW-0472">Membrane</keyword>
<evidence type="ECO:0000256" key="7">
    <source>
        <dbReference type="SAM" id="Phobius"/>
    </source>
</evidence>
<keyword evidence="10" id="KW-1185">Reference proteome</keyword>
<evidence type="ECO:0000259" key="8">
    <source>
        <dbReference type="PROSITE" id="PS50850"/>
    </source>
</evidence>
<comment type="similarity">
    <text evidence="2">Belongs to the UPF0410 family.</text>
</comment>
<organism evidence="9 10">
    <name type="scientific">Polystyrenella longa</name>
    <dbReference type="NCBI Taxonomy" id="2528007"/>
    <lineage>
        <taxon>Bacteria</taxon>
        <taxon>Pseudomonadati</taxon>
        <taxon>Planctomycetota</taxon>
        <taxon>Planctomycetia</taxon>
        <taxon>Planctomycetales</taxon>
        <taxon>Planctomycetaceae</taxon>
        <taxon>Polystyrenella</taxon>
    </lineage>
</organism>
<evidence type="ECO:0000256" key="6">
    <source>
        <dbReference type="ARBA" id="ARBA00023136"/>
    </source>
</evidence>
<protein>
    <recommendedName>
        <fullName evidence="8">Major facilitator superfamily (MFS) profile domain-containing protein</fullName>
    </recommendedName>
</protein>